<accession>A0A7I8I611</accession>
<gene>
    <name evidence="1" type="primary">lcy</name>
</gene>
<proteinExistence type="evidence at transcript level"/>
<dbReference type="Pfam" id="PF05834">
    <property type="entry name" value="Lycopene_cycl"/>
    <property type="match status" value="1"/>
</dbReference>
<sequence length="652" mass="70466">MAHHAVHPQSSLLQGSHSWNDRILPVAAAATTIALASVAVLQSAKPQARPHMFFSRVQSPATSSTSPMGTRQQMQTSSMPVQLLPVATRSSTQATNVDDVFAAMSANGSRWWPGLLPVAGVLAWLAARALAARPPAHPSISVALATVVGDKVTAPAHSAASSSGLRKRNLHADQVPASGCTVARYQNTELPQYVPSHTYAAAVVGGGPAGLALAWNLAKRGVSVVVVDNVIEKHWPNNYGVWLDEWDALGFPEATLGIRWEYTTIRYTETEATRLPRGYGRVDRKVLKEYLLAQCVKCGVHFAAGSAASITEGAGEESSIVNLVGGQSVTCKLPVVAAGHYSKLIKYHSPGEKFVNSKGEYMTQNWGELVAEKNGPNPWGWQFSQGGAPGYQIAYGIEVETDGPHGFPLNEMVLMDWSGEHVQGREKEAQWTGSPTFLYVMPTDETHAFLEETSLVGRPAITVADCKERLAVRLQHRGIRVKKILEAESCVIPMGGPLPILGGRSVPYGASNNLVHPATGYMVNRAIGNSAKVADAVATALEAGRSLPAVTAAAWDAIWPQEALRVRDFQVFGMEVLLNMDLNQCRDFFKTFFRDPPSLVWRQYLAMQLNTRECLEFALGLFVNCSPAVKLRFMVDGVTRDGVAVLKSLLNL</sequence>
<dbReference type="EMBL" id="LC590220">
    <property type="protein sequence ID" value="BCM78258.1"/>
    <property type="molecule type" value="mRNA"/>
</dbReference>
<organism evidence="1">
    <name type="scientific">Euglena gracilis</name>
    <dbReference type="NCBI Taxonomy" id="3039"/>
    <lineage>
        <taxon>Eukaryota</taxon>
        <taxon>Discoba</taxon>
        <taxon>Euglenozoa</taxon>
        <taxon>Euglenida</taxon>
        <taxon>Spirocuta</taxon>
        <taxon>Euglenophyceae</taxon>
        <taxon>Euglenales</taxon>
        <taxon>Euglenaceae</taxon>
        <taxon>Euglena</taxon>
    </lineage>
</organism>
<evidence type="ECO:0000313" key="1">
    <source>
        <dbReference type="EMBL" id="BCM78258.1"/>
    </source>
</evidence>
<dbReference type="SUPFAM" id="SSF51905">
    <property type="entry name" value="FAD/NAD(P)-binding domain"/>
    <property type="match status" value="1"/>
</dbReference>
<dbReference type="InterPro" id="IPR036188">
    <property type="entry name" value="FAD/NAD-bd_sf"/>
</dbReference>
<dbReference type="PANTHER" id="PTHR39757">
    <property type="match status" value="1"/>
</dbReference>
<protein>
    <submittedName>
        <fullName evidence="1">Lycopene cyclase</fullName>
    </submittedName>
</protein>
<dbReference type="Gene3D" id="3.50.50.60">
    <property type="entry name" value="FAD/NAD(P)-binding domain"/>
    <property type="match status" value="1"/>
</dbReference>
<dbReference type="PRINTS" id="PR00420">
    <property type="entry name" value="RNGMNOXGNASE"/>
</dbReference>
<reference evidence="1" key="1">
    <citation type="submission" date="2020-10" db="EMBL/GenBank/DDBJ databases">
        <title>Functional analysis of lycopene cyclase in Euglena gracilis.</title>
        <authorList>
            <person name="Tamaki S."/>
            <person name="Shinomura T."/>
        </authorList>
    </citation>
    <scope>NUCLEOTIDE SEQUENCE</scope>
    <source>
        <strain evidence="1">Z</strain>
    </source>
</reference>
<dbReference type="PANTHER" id="PTHR39757:SF5">
    <property type="entry name" value="OS02G0190600 PROTEIN"/>
    <property type="match status" value="1"/>
</dbReference>
<dbReference type="AlphaFoldDB" id="A0A7I8I611"/>
<name>A0A7I8I611_EUGGR</name>